<keyword evidence="1" id="KW-0472">Membrane</keyword>
<proteinExistence type="predicted"/>
<sequence length="506" mass="55037">MLTCKHISELVGAPLRYWRFLVVAWSAPFFDDAPRFRVLPVIFAPMFILEIQDSAGRNALSYVLLKSIIDNYSLSLVVGVTDAIISCMSIAIKLDGRWNRFMSSVADRPSGAITGAVLYCLGAITLVISSYGKSCMLSLSVYVFGVFLINRGINLLWNTCSVAFKDHGKRRIELFEVEDEEQVAICPAENTRGDIDAKVMQLQVMCRFAAGSIGPLLATHLLFELTTTYAYLVLVVIVAVLGAAMAIVVRRIEKNESTQVTNVNSNVTWRMVLPVRLISGLPQPYDGHFNAPWFQSGLLIAFTEVVRGGFTRVLCLRAISMGLSQKEIAIALAVVGGTAVSSFWLSDIADRNRRLAAVISFTVLGLGHLGLSLSTSINGVLFSSVLFGLGEGFSCGLRALNASDCRHRDGPIGQLSRDFVSVSDIENNTDKEIEAEIESKDAELVRRQVQSMTGIWLDIGGLFNSLMVGLVGGFFGMRVTSLVYAVVAMVAVYSSALAPDSKPTLC</sequence>
<evidence type="ECO:0000313" key="2">
    <source>
        <dbReference type="EMBL" id="QHT35023.1"/>
    </source>
</evidence>
<name>A0A6C0F313_9ZZZZ</name>
<dbReference type="InterPro" id="IPR011701">
    <property type="entry name" value="MFS"/>
</dbReference>
<dbReference type="SUPFAM" id="SSF103473">
    <property type="entry name" value="MFS general substrate transporter"/>
    <property type="match status" value="1"/>
</dbReference>
<dbReference type="EMBL" id="MN739012">
    <property type="protein sequence ID" value="QHT35023.1"/>
    <property type="molecule type" value="Genomic_DNA"/>
</dbReference>
<protein>
    <submittedName>
        <fullName evidence="2">Uncharacterized protein</fullName>
    </submittedName>
</protein>
<dbReference type="AlphaFoldDB" id="A0A6C0F313"/>
<feature type="transmembrane region" description="Helical" evidence="1">
    <location>
        <begin position="455"/>
        <end position="475"/>
    </location>
</feature>
<dbReference type="InterPro" id="IPR036259">
    <property type="entry name" value="MFS_trans_sf"/>
</dbReference>
<dbReference type="GO" id="GO:0022857">
    <property type="term" value="F:transmembrane transporter activity"/>
    <property type="evidence" value="ECO:0007669"/>
    <property type="project" value="InterPro"/>
</dbReference>
<keyword evidence="1" id="KW-0812">Transmembrane</keyword>
<organism evidence="2">
    <name type="scientific">viral metagenome</name>
    <dbReference type="NCBI Taxonomy" id="1070528"/>
    <lineage>
        <taxon>unclassified sequences</taxon>
        <taxon>metagenomes</taxon>
        <taxon>organismal metagenomes</taxon>
    </lineage>
</organism>
<feature type="transmembrane region" description="Helical" evidence="1">
    <location>
        <begin position="112"/>
        <end position="131"/>
    </location>
</feature>
<feature type="transmembrane region" description="Helical" evidence="1">
    <location>
        <begin position="366"/>
        <end position="389"/>
    </location>
</feature>
<evidence type="ECO:0000256" key="1">
    <source>
        <dbReference type="SAM" id="Phobius"/>
    </source>
</evidence>
<feature type="transmembrane region" description="Helical" evidence="1">
    <location>
        <begin position="72"/>
        <end position="92"/>
    </location>
</feature>
<dbReference type="Gene3D" id="1.20.1250.20">
    <property type="entry name" value="MFS general substrate transporter like domains"/>
    <property type="match status" value="1"/>
</dbReference>
<keyword evidence="1" id="KW-1133">Transmembrane helix</keyword>
<feature type="transmembrane region" description="Helical" evidence="1">
    <location>
        <begin position="229"/>
        <end position="249"/>
    </location>
</feature>
<feature type="transmembrane region" description="Helical" evidence="1">
    <location>
        <begin position="481"/>
        <end position="498"/>
    </location>
</feature>
<reference evidence="2" key="1">
    <citation type="journal article" date="2020" name="Nature">
        <title>Giant virus diversity and host interactions through global metagenomics.</title>
        <authorList>
            <person name="Schulz F."/>
            <person name="Roux S."/>
            <person name="Paez-Espino D."/>
            <person name="Jungbluth S."/>
            <person name="Walsh D.A."/>
            <person name="Denef V.J."/>
            <person name="McMahon K.D."/>
            <person name="Konstantinidis K.T."/>
            <person name="Eloe-Fadrosh E.A."/>
            <person name="Kyrpides N.C."/>
            <person name="Woyke T."/>
        </authorList>
    </citation>
    <scope>NUCLEOTIDE SEQUENCE</scope>
    <source>
        <strain evidence="2">GVMAG-M-3300009180-1</strain>
    </source>
</reference>
<dbReference type="Pfam" id="PF07690">
    <property type="entry name" value="MFS_1"/>
    <property type="match status" value="1"/>
</dbReference>
<accession>A0A6C0F313</accession>
<feature type="transmembrane region" description="Helical" evidence="1">
    <location>
        <begin position="137"/>
        <end position="157"/>
    </location>
</feature>